<dbReference type="InterPro" id="IPR050732">
    <property type="entry name" value="Beta-glucan_modifiers"/>
</dbReference>
<keyword evidence="9" id="KW-0325">Glycoprotein</keyword>
<reference evidence="16 17" key="1">
    <citation type="submission" date="2018-04" db="EMBL/GenBank/DDBJ databases">
        <title>Genomic Encyclopedia of Archaeal and Bacterial Type Strains, Phase II (KMG-II): from individual species to whole genera.</title>
        <authorList>
            <person name="Goeker M."/>
        </authorList>
    </citation>
    <scope>NUCLEOTIDE SEQUENCE [LARGE SCALE GENOMIC DNA]</scope>
    <source>
        <strain evidence="16 17">DSM 25731</strain>
    </source>
</reference>
<evidence type="ECO:0000256" key="6">
    <source>
        <dbReference type="ARBA" id="ARBA00022729"/>
    </source>
</evidence>
<dbReference type="Gene3D" id="3.20.20.80">
    <property type="entry name" value="Glycosidases"/>
    <property type="match status" value="1"/>
</dbReference>
<evidence type="ECO:0000256" key="11">
    <source>
        <dbReference type="ARBA" id="ARBA00023316"/>
    </source>
</evidence>
<keyword evidence="3" id="KW-1003">Cell membrane</keyword>
<evidence type="ECO:0000256" key="4">
    <source>
        <dbReference type="ARBA" id="ARBA00022512"/>
    </source>
</evidence>
<keyword evidence="12" id="KW-0624">Polysaccharide degradation</keyword>
<protein>
    <recommendedName>
        <fullName evidence="15">Endo-1,3-beta-glucanase btgC</fullName>
    </recommendedName>
    <alternativeName>
        <fullName evidence="14">Laminarinase btgC</fullName>
    </alternativeName>
</protein>
<evidence type="ECO:0000256" key="13">
    <source>
        <dbReference type="ARBA" id="ARBA00037649"/>
    </source>
</evidence>
<keyword evidence="10" id="KW-0119">Carbohydrate metabolism</keyword>
<dbReference type="GO" id="GO:0005576">
    <property type="term" value="C:extracellular region"/>
    <property type="evidence" value="ECO:0007669"/>
    <property type="project" value="TreeGrafter"/>
</dbReference>
<dbReference type="OrthoDB" id="9806824at2"/>
<dbReference type="PANTHER" id="PTHR16631">
    <property type="entry name" value="GLUCAN 1,3-BETA-GLUCOSIDASE"/>
    <property type="match status" value="1"/>
</dbReference>
<proteinExistence type="predicted"/>
<evidence type="ECO:0000256" key="14">
    <source>
        <dbReference type="ARBA" id="ARBA00042373"/>
    </source>
</evidence>
<dbReference type="SUPFAM" id="SSF51445">
    <property type="entry name" value="(Trans)glycosidases"/>
    <property type="match status" value="1"/>
</dbReference>
<evidence type="ECO:0000313" key="16">
    <source>
        <dbReference type="EMBL" id="PTX61545.1"/>
    </source>
</evidence>
<keyword evidence="17" id="KW-1185">Reference proteome</keyword>
<dbReference type="GO" id="GO:0000272">
    <property type="term" value="P:polysaccharide catabolic process"/>
    <property type="evidence" value="ECO:0007669"/>
    <property type="project" value="UniProtKB-KW"/>
</dbReference>
<accession>A0A2T6BZQ5</accession>
<dbReference type="RefSeq" id="WP_108114774.1">
    <property type="nucleotide sequence ID" value="NZ_QBKT01000004.1"/>
</dbReference>
<dbReference type="PROSITE" id="PS51257">
    <property type="entry name" value="PROKAR_LIPOPROTEIN"/>
    <property type="match status" value="1"/>
</dbReference>
<keyword evidence="7" id="KW-0378">Hydrolase</keyword>
<dbReference type="InterPro" id="IPR000490">
    <property type="entry name" value="Glyco_hydro_17"/>
</dbReference>
<keyword evidence="5" id="KW-0964">Secreted</keyword>
<dbReference type="AlphaFoldDB" id="A0A2T6BZQ5"/>
<keyword evidence="8" id="KW-0472">Membrane</keyword>
<evidence type="ECO:0000256" key="7">
    <source>
        <dbReference type="ARBA" id="ARBA00022801"/>
    </source>
</evidence>
<evidence type="ECO:0000256" key="1">
    <source>
        <dbReference type="ARBA" id="ARBA00004191"/>
    </source>
</evidence>
<comment type="function">
    <text evidence="13">Glucanases play a role in cell expansion during growth, in cell-cell fusion during mating, and in spore release during sporulation. This enzyme may be involved in beta-glucan degradation. Active on laminarin and lichenan.</text>
</comment>
<comment type="caution">
    <text evidence="16">The sequence shown here is derived from an EMBL/GenBank/DDBJ whole genome shotgun (WGS) entry which is preliminary data.</text>
</comment>
<evidence type="ECO:0000256" key="10">
    <source>
        <dbReference type="ARBA" id="ARBA00023277"/>
    </source>
</evidence>
<dbReference type="Proteomes" id="UP000244090">
    <property type="component" value="Unassembled WGS sequence"/>
</dbReference>
<evidence type="ECO:0000256" key="8">
    <source>
        <dbReference type="ARBA" id="ARBA00023136"/>
    </source>
</evidence>
<evidence type="ECO:0000256" key="9">
    <source>
        <dbReference type="ARBA" id="ARBA00023180"/>
    </source>
</evidence>
<dbReference type="GO" id="GO:0005886">
    <property type="term" value="C:plasma membrane"/>
    <property type="evidence" value="ECO:0007669"/>
    <property type="project" value="UniProtKB-SubCell"/>
</dbReference>
<keyword evidence="6" id="KW-0732">Signal</keyword>
<evidence type="ECO:0000256" key="15">
    <source>
        <dbReference type="ARBA" id="ARBA00043078"/>
    </source>
</evidence>
<dbReference type="GO" id="GO:0009986">
    <property type="term" value="C:cell surface"/>
    <property type="evidence" value="ECO:0007669"/>
    <property type="project" value="TreeGrafter"/>
</dbReference>
<evidence type="ECO:0000256" key="3">
    <source>
        <dbReference type="ARBA" id="ARBA00022475"/>
    </source>
</evidence>
<comment type="subcellular location">
    <subcellularLocation>
        <location evidence="2">Cell membrane</location>
    </subcellularLocation>
    <subcellularLocation>
        <location evidence="1">Secreted</location>
        <location evidence="1">Cell wall</location>
    </subcellularLocation>
</comment>
<dbReference type="EMBL" id="QBKT01000004">
    <property type="protein sequence ID" value="PTX61545.1"/>
    <property type="molecule type" value="Genomic_DNA"/>
</dbReference>
<gene>
    <name evidence="16" type="ORF">C8N46_104188</name>
</gene>
<evidence type="ECO:0000256" key="2">
    <source>
        <dbReference type="ARBA" id="ARBA00004236"/>
    </source>
</evidence>
<dbReference type="Pfam" id="PF00332">
    <property type="entry name" value="Glyco_hydro_17"/>
    <property type="match status" value="1"/>
</dbReference>
<dbReference type="PANTHER" id="PTHR16631:SF17">
    <property type="entry name" value="GLUCAN ENDO-1,3-BETA-GLUCOSIDASE BTGC"/>
    <property type="match status" value="1"/>
</dbReference>
<sequence length="429" mass="48939">MRTLKHISKLLMVTLLMVSCENGQKKKASSEQLTQKAVTAKDILGNKDYVAISYGGYRAKTRDIQPTIAELKEDMKILHAMGIRVLRTYNVQLPHAANLLKAIRELKNEDNDFEMYVMLGAWIDCKYAWTGQTPDHNQESEQNEGEIERAVALANQYPDIIKIIAVGNEAMVKWATSYYVQPDVILKWVNHLQQLKKDGKLDKDLWITSSDNFASWGGGDSLYHVEDLNKLIKAVDYISMHTYPMHDTHYNPVFWGTVDDGKRSSLEKIDYAMQKAKEYAISQYDSVYKYMKSLGVDKPIHIGETGWASYSNGHYGDTGSKATDEYKEALYYHSIRDWTEKNNISCFYFEAFDEIWKDARNPGGSENHFGLFTIDGKAKYALWDLVDKGVFKGLTRNGNPIVKTYKGNKDSLLIEVQLPPVKAKLVVDH</sequence>
<keyword evidence="4" id="KW-0134">Cell wall</keyword>
<evidence type="ECO:0000313" key="17">
    <source>
        <dbReference type="Proteomes" id="UP000244090"/>
    </source>
</evidence>
<evidence type="ECO:0000256" key="5">
    <source>
        <dbReference type="ARBA" id="ARBA00022525"/>
    </source>
</evidence>
<dbReference type="GO" id="GO:0042973">
    <property type="term" value="F:glucan endo-1,3-beta-D-glucosidase activity"/>
    <property type="evidence" value="ECO:0007669"/>
    <property type="project" value="TreeGrafter"/>
</dbReference>
<organism evidence="16 17">
    <name type="scientific">Kordia periserrulae</name>
    <dbReference type="NCBI Taxonomy" id="701523"/>
    <lineage>
        <taxon>Bacteria</taxon>
        <taxon>Pseudomonadati</taxon>
        <taxon>Bacteroidota</taxon>
        <taxon>Flavobacteriia</taxon>
        <taxon>Flavobacteriales</taxon>
        <taxon>Flavobacteriaceae</taxon>
        <taxon>Kordia</taxon>
    </lineage>
</organism>
<dbReference type="GO" id="GO:0071555">
    <property type="term" value="P:cell wall organization"/>
    <property type="evidence" value="ECO:0007669"/>
    <property type="project" value="UniProtKB-KW"/>
</dbReference>
<name>A0A2T6BZQ5_9FLAO</name>
<dbReference type="InterPro" id="IPR017853">
    <property type="entry name" value="GH"/>
</dbReference>
<evidence type="ECO:0000256" key="12">
    <source>
        <dbReference type="ARBA" id="ARBA00023326"/>
    </source>
</evidence>
<keyword evidence="11" id="KW-0961">Cell wall biogenesis/degradation</keyword>